<dbReference type="SUPFAM" id="SSF88946">
    <property type="entry name" value="Sigma2 domain of RNA polymerase sigma factors"/>
    <property type="match status" value="1"/>
</dbReference>
<gene>
    <name evidence="7" type="ORF">G1H10_15770</name>
</gene>
<evidence type="ECO:0000313" key="7">
    <source>
        <dbReference type="EMBL" id="NEE01631.1"/>
    </source>
</evidence>
<evidence type="ECO:0000256" key="3">
    <source>
        <dbReference type="ARBA" id="ARBA00023082"/>
    </source>
</evidence>
<name>A0A6L9SAI9_9ACTN</name>
<dbReference type="Pfam" id="PF04542">
    <property type="entry name" value="Sigma70_r2"/>
    <property type="match status" value="1"/>
</dbReference>
<sequence>MRAELEDSFTRLASAELPRLRRFAYGICGDWHRADDMVQLALKRMYLRWPRIHTAADPGAYARTVVARVAISETRRPWWRRERISDAVPEVAAADDVAVAVDRMDIAQALSGLAPKQRAVVVLRFLEDRSVDEVAEILGIAPGTVKRQSHDAIAHLRRRLHVTDHAQAAPGVSEPQKERDA</sequence>
<proteinExistence type="inferred from homology"/>
<evidence type="ECO:0000256" key="5">
    <source>
        <dbReference type="ARBA" id="ARBA00023163"/>
    </source>
</evidence>
<dbReference type="CDD" id="cd06171">
    <property type="entry name" value="Sigma70_r4"/>
    <property type="match status" value="1"/>
</dbReference>
<protein>
    <submittedName>
        <fullName evidence="7">SigE family RNA polymerase sigma factor</fullName>
    </submittedName>
</protein>
<evidence type="ECO:0000256" key="1">
    <source>
        <dbReference type="ARBA" id="ARBA00010641"/>
    </source>
</evidence>
<dbReference type="NCBIfam" id="TIGR02983">
    <property type="entry name" value="SigE-fam_strep"/>
    <property type="match status" value="1"/>
</dbReference>
<accession>A0A6L9SAI9</accession>
<comment type="similarity">
    <text evidence="1">Belongs to the sigma-70 factor family. ECF subfamily.</text>
</comment>
<dbReference type="EMBL" id="JAAGOA010000010">
    <property type="protein sequence ID" value="NEE01631.1"/>
    <property type="molecule type" value="Genomic_DNA"/>
</dbReference>
<keyword evidence="5" id="KW-0804">Transcription</keyword>
<dbReference type="InterPro" id="IPR000792">
    <property type="entry name" value="Tscrpt_reg_LuxR_C"/>
</dbReference>
<evidence type="ECO:0000256" key="2">
    <source>
        <dbReference type="ARBA" id="ARBA00023015"/>
    </source>
</evidence>
<dbReference type="Pfam" id="PF08281">
    <property type="entry name" value="Sigma70_r4_2"/>
    <property type="match status" value="1"/>
</dbReference>
<reference evidence="7 8" key="1">
    <citation type="submission" date="2020-02" db="EMBL/GenBank/DDBJ databases">
        <authorList>
            <person name="Li X.-J."/>
            <person name="Han X.-M."/>
        </authorList>
    </citation>
    <scope>NUCLEOTIDE SEQUENCE [LARGE SCALE GENOMIC DNA]</scope>
    <source>
        <strain evidence="7 8">CCTCC AB 2017055</strain>
    </source>
</reference>
<dbReference type="PANTHER" id="PTHR43133:SF50">
    <property type="entry name" value="ECF RNA POLYMERASE SIGMA FACTOR SIGM"/>
    <property type="match status" value="1"/>
</dbReference>
<dbReference type="InterPro" id="IPR013325">
    <property type="entry name" value="RNA_pol_sigma_r2"/>
</dbReference>
<dbReference type="GO" id="GO:0003677">
    <property type="term" value="F:DNA binding"/>
    <property type="evidence" value="ECO:0007669"/>
    <property type="project" value="UniProtKB-KW"/>
</dbReference>
<dbReference type="PANTHER" id="PTHR43133">
    <property type="entry name" value="RNA POLYMERASE ECF-TYPE SIGMA FACTO"/>
    <property type="match status" value="1"/>
</dbReference>
<feature type="domain" description="HTH luxR-type" evidence="6">
    <location>
        <begin position="110"/>
        <end position="172"/>
    </location>
</feature>
<dbReference type="InterPro" id="IPR013249">
    <property type="entry name" value="RNA_pol_sigma70_r4_t2"/>
</dbReference>
<dbReference type="AlphaFoldDB" id="A0A6L9SAI9"/>
<evidence type="ECO:0000313" key="8">
    <source>
        <dbReference type="Proteomes" id="UP000475214"/>
    </source>
</evidence>
<keyword evidence="4" id="KW-0238">DNA-binding</keyword>
<dbReference type="GO" id="GO:0006352">
    <property type="term" value="P:DNA-templated transcription initiation"/>
    <property type="evidence" value="ECO:0007669"/>
    <property type="project" value="InterPro"/>
</dbReference>
<dbReference type="InterPro" id="IPR014325">
    <property type="entry name" value="RNA_pol_sigma-E_actinobac"/>
</dbReference>
<dbReference type="InterPro" id="IPR013324">
    <property type="entry name" value="RNA_pol_sigma_r3/r4-like"/>
</dbReference>
<dbReference type="SMART" id="SM00421">
    <property type="entry name" value="HTH_LUXR"/>
    <property type="match status" value="1"/>
</dbReference>
<dbReference type="Gene3D" id="1.10.10.10">
    <property type="entry name" value="Winged helix-like DNA-binding domain superfamily/Winged helix DNA-binding domain"/>
    <property type="match status" value="1"/>
</dbReference>
<dbReference type="InterPro" id="IPR007627">
    <property type="entry name" value="RNA_pol_sigma70_r2"/>
</dbReference>
<dbReference type="Proteomes" id="UP000475214">
    <property type="component" value="Unassembled WGS sequence"/>
</dbReference>
<comment type="caution">
    <text evidence="7">The sequence shown here is derived from an EMBL/GenBank/DDBJ whole genome shotgun (WGS) entry which is preliminary data.</text>
</comment>
<dbReference type="SUPFAM" id="SSF88659">
    <property type="entry name" value="Sigma3 and sigma4 domains of RNA polymerase sigma factors"/>
    <property type="match status" value="1"/>
</dbReference>
<dbReference type="InterPro" id="IPR036388">
    <property type="entry name" value="WH-like_DNA-bd_sf"/>
</dbReference>
<dbReference type="NCBIfam" id="TIGR02937">
    <property type="entry name" value="sigma70-ECF"/>
    <property type="match status" value="1"/>
</dbReference>
<dbReference type="InterPro" id="IPR014284">
    <property type="entry name" value="RNA_pol_sigma-70_dom"/>
</dbReference>
<evidence type="ECO:0000256" key="4">
    <source>
        <dbReference type="ARBA" id="ARBA00023125"/>
    </source>
</evidence>
<keyword evidence="2" id="KW-0805">Transcription regulation</keyword>
<organism evidence="7 8">
    <name type="scientific">Phytoactinopolyspora halotolerans</name>
    <dbReference type="NCBI Taxonomy" id="1981512"/>
    <lineage>
        <taxon>Bacteria</taxon>
        <taxon>Bacillati</taxon>
        <taxon>Actinomycetota</taxon>
        <taxon>Actinomycetes</taxon>
        <taxon>Jiangellales</taxon>
        <taxon>Jiangellaceae</taxon>
        <taxon>Phytoactinopolyspora</taxon>
    </lineage>
</organism>
<keyword evidence="3" id="KW-0731">Sigma factor</keyword>
<dbReference type="Gene3D" id="1.10.1740.10">
    <property type="match status" value="1"/>
</dbReference>
<dbReference type="InterPro" id="IPR039425">
    <property type="entry name" value="RNA_pol_sigma-70-like"/>
</dbReference>
<dbReference type="GO" id="GO:0016987">
    <property type="term" value="F:sigma factor activity"/>
    <property type="evidence" value="ECO:0007669"/>
    <property type="project" value="UniProtKB-KW"/>
</dbReference>
<keyword evidence="8" id="KW-1185">Reference proteome</keyword>
<evidence type="ECO:0000259" key="6">
    <source>
        <dbReference type="SMART" id="SM00421"/>
    </source>
</evidence>
<dbReference type="RefSeq" id="WP_163739446.1">
    <property type="nucleotide sequence ID" value="NZ_JAAGOA010000010.1"/>
</dbReference>